<dbReference type="EMBL" id="CP015220">
    <property type="protein sequence ID" value="AMY22131.1"/>
    <property type="molecule type" value="Genomic_DNA"/>
</dbReference>
<dbReference type="RefSeq" id="WP_048316561.1">
    <property type="nucleotide sequence ID" value="NZ_CP015220.1"/>
</dbReference>
<feature type="region of interest" description="Disordered" evidence="1">
    <location>
        <begin position="165"/>
        <end position="184"/>
    </location>
</feature>
<evidence type="ECO:0000313" key="4">
    <source>
        <dbReference type="Proteomes" id="UP000076038"/>
    </source>
</evidence>
<organism evidence="3 4">
    <name type="scientific">Rhodococcoides fascians</name>
    <name type="common">Rhodococcus fascians</name>
    <dbReference type="NCBI Taxonomy" id="1828"/>
    <lineage>
        <taxon>Bacteria</taxon>
        <taxon>Bacillati</taxon>
        <taxon>Actinomycetota</taxon>
        <taxon>Actinomycetes</taxon>
        <taxon>Mycobacteriales</taxon>
        <taxon>Nocardiaceae</taxon>
        <taxon>Rhodococcoides</taxon>
    </lineage>
</organism>
<keyword evidence="2" id="KW-0812">Transmembrane</keyword>
<dbReference type="Proteomes" id="UP000076038">
    <property type="component" value="Chromosome"/>
</dbReference>
<keyword evidence="4" id="KW-1185">Reference proteome</keyword>
<feature type="transmembrane region" description="Helical" evidence="2">
    <location>
        <begin position="78"/>
        <end position="100"/>
    </location>
</feature>
<feature type="transmembrane region" description="Helical" evidence="2">
    <location>
        <begin position="44"/>
        <end position="66"/>
    </location>
</feature>
<dbReference type="Pfam" id="PF10935">
    <property type="entry name" value="DUF2637"/>
    <property type="match status" value="1"/>
</dbReference>
<evidence type="ECO:0000256" key="1">
    <source>
        <dbReference type="SAM" id="MobiDB-lite"/>
    </source>
</evidence>
<evidence type="ECO:0008006" key="5">
    <source>
        <dbReference type="Google" id="ProtNLM"/>
    </source>
</evidence>
<feature type="transmembrane region" description="Helical" evidence="2">
    <location>
        <begin position="7"/>
        <end position="32"/>
    </location>
</feature>
<dbReference type="OrthoDB" id="4480597at2"/>
<feature type="transmembrane region" description="Helical" evidence="2">
    <location>
        <begin position="112"/>
        <end position="133"/>
    </location>
</feature>
<name>A0A143QGU0_RHOFA</name>
<gene>
    <name evidence="3" type="ORF">A3Q41_00813</name>
</gene>
<sequence>MNKVLRATLVSAVVITTVIGIASFVLSFAALWDLATMAGVPRSLSWLWPVIVDGTILQATISVIALAQFEEQRSGRRFFWGVLITAALVSIGANAMHAFISDAGTLHPALSAAIATVAPVSLLAATHGLGILVRVPAELPRDVEPPELPEPEQTREIAQVHAVEQTGKAEAQQHHTTEQPDDVESSIADVPVDARRLTVPVAASIDDHDGDTAGARTQETLIEDVRREVPARDIPVTSVRTVEPLDDVDRWILDEERVDDLYPVDAP</sequence>
<dbReference type="PATRIC" id="fig|1653479.3.peg.832"/>
<proteinExistence type="predicted"/>
<dbReference type="KEGG" id="rhs:A3Q41_00813"/>
<reference evidence="4" key="2">
    <citation type="submission" date="2016-04" db="EMBL/GenBank/DDBJ databases">
        <title>Complete Genome and Plasmid Sequences for Rhodococcus fascians D188 and Draft Sequences for Rhodococcus spp. Isolates PBTS 1 and PBTS 2.</title>
        <authorList>
            <person name="Stamer R."/>
            <person name="Vereecke D."/>
            <person name="Zhang Y."/>
            <person name="Schilkey F."/>
            <person name="Devitt N."/>
            <person name="Randall J."/>
        </authorList>
    </citation>
    <scope>NUCLEOTIDE SEQUENCE [LARGE SCALE GENOMIC DNA]</scope>
    <source>
        <strain evidence="4">PBTS2</strain>
    </source>
</reference>
<evidence type="ECO:0000313" key="3">
    <source>
        <dbReference type="EMBL" id="AMY22131.1"/>
    </source>
</evidence>
<keyword evidence="2" id="KW-0472">Membrane</keyword>
<protein>
    <recommendedName>
        <fullName evidence="5">Excisionase</fullName>
    </recommendedName>
</protein>
<evidence type="ECO:0000256" key="2">
    <source>
        <dbReference type="SAM" id="Phobius"/>
    </source>
</evidence>
<keyword evidence="2" id="KW-1133">Transmembrane helix</keyword>
<dbReference type="AlphaFoldDB" id="A0A143QGU0"/>
<reference evidence="3 4" key="1">
    <citation type="journal article" date="2016" name="Genome Announc.">
        <title>Complete Genome and Plasmid Sequences for Rhodococcus fascians D188 and Draft Sequences for Rhodococcus Isolates PBTS 1 and PBTS 2.</title>
        <authorList>
            <person name="Stamler R.A."/>
            <person name="Vereecke D."/>
            <person name="Zhang Y."/>
            <person name="Schilkey F."/>
            <person name="Devitt N."/>
            <person name="Randall J.J."/>
        </authorList>
    </citation>
    <scope>NUCLEOTIDE SEQUENCE [LARGE SCALE GENOMIC DNA]</scope>
    <source>
        <strain evidence="3 4">PBTS2</strain>
    </source>
</reference>
<accession>A0A143QGU0</accession>
<dbReference type="InterPro" id="IPR021235">
    <property type="entry name" value="DUF2637"/>
</dbReference>